<dbReference type="RefSeq" id="WP_174447915.1">
    <property type="nucleotide sequence ID" value="NZ_AP018732.1"/>
</dbReference>
<dbReference type="EMBL" id="AP018732">
    <property type="protein sequence ID" value="BBE41584.1"/>
    <property type="molecule type" value="Genomic_DNA"/>
</dbReference>
<proteinExistence type="predicted"/>
<sequence>MPDNGGGHNLDARELAAALAAELRKYLARRAADAEHTAGVMLAGLALSGEICVDYATVGELLDYLSERNEAAYAGIMTALGRAGLGGSLSEWFRARLLEINIDPDDDLARDAYLRFAEVLNEDELSGREVVRRFRETALSDLIEEYSGEARRLMRQSGSHMEA</sequence>
<organism evidence="1 2">
    <name type="scientific">Conexivisphaera calida</name>
    <dbReference type="NCBI Taxonomy" id="1874277"/>
    <lineage>
        <taxon>Archaea</taxon>
        <taxon>Nitrososphaerota</taxon>
        <taxon>Conexivisphaeria</taxon>
        <taxon>Conexivisphaerales</taxon>
        <taxon>Conexivisphaeraceae</taxon>
        <taxon>Conexivisphaera</taxon>
    </lineage>
</organism>
<evidence type="ECO:0000313" key="1">
    <source>
        <dbReference type="EMBL" id="BBE41584.1"/>
    </source>
</evidence>
<protein>
    <submittedName>
        <fullName evidence="1">Uncharacterized protein</fullName>
    </submittedName>
</protein>
<reference evidence="1 2" key="1">
    <citation type="journal article" date="2019" name="ISME J.">
        <title>Isolation and characterization of a thermophilic sulfur- and iron-reducing thaumarchaeote from a terrestrial acidic hot spring.</title>
        <authorList>
            <person name="Kato S."/>
            <person name="Itoh T."/>
            <person name="Yuki M."/>
            <person name="Nagamori M."/>
            <person name="Ohnishi M."/>
            <person name="Uematsu K."/>
            <person name="Suzuki K."/>
            <person name="Takashina T."/>
            <person name="Ohkuma M."/>
        </authorList>
    </citation>
    <scope>NUCLEOTIDE SEQUENCE [LARGE SCALE GENOMIC DNA]</scope>
    <source>
        <strain evidence="1 2">NAS-02</strain>
    </source>
</reference>
<dbReference type="InterPro" id="IPR036676">
    <property type="entry name" value="PurM-like_C_sf"/>
</dbReference>
<dbReference type="GeneID" id="55584006"/>
<evidence type="ECO:0000313" key="2">
    <source>
        <dbReference type="Proteomes" id="UP000509448"/>
    </source>
</evidence>
<accession>A0A4P2VAS2</accession>
<dbReference type="Proteomes" id="UP000509448">
    <property type="component" value="Chromosome"/>
</dbReference>
<gene>
    <name evidence="1" type="ORF">NAS2_0187</name>
</gene>
<keyword evidence="2" id="KW-1185">Reference proteome</keyword>
<dbReference type="KEGG" id="ccai:NAS2_0187"/>
<dbReference type="AlphaFoldDB" id="A0A4P2VAS2"/>
<dbReference type="SUPFAM" id="SSF56042">
    <property type="entry name" value="PurM C-terminal domain-like"/>
    <property type="match status" value="1"/>
</dbReference>
<name>A0A4P2VAS2_9ARCH</name>